<dbReference type="EMBL" id="JBFDTB010000018">
    <property type="protein sequence ID" value="MEW3466691.1"/>
    <property type="molecule type" value="Genomic_DNA"/>
</dbReference>
<evidence type="ECO:0000256" key="1">
    <source>
        <dbReference type="SAM" id="Phobius"/>
    </source>
</evidence>
<reference evidence="2 3" key="1">
    <citation type="submission" date="2024-05" db="EMBL/GenBank/DDBJ databases">
        <title>Human gut microbiome strain richness.</title>
        <authorList>
            <person name="Chen-Liaw A."/>
        </authorList>
    </citation>
    <scope>NUCLEOTIDE SEQUENCE [LARGE SCALE GENOMIC DNA]</scope>
    <source>
        <strain evidence="2 3">J1100102st1_G3_J1100102_180507</strain>
    </source>
</reference>
<feature type="transmembrane region" description="Helical" evidence="1">
    <location>
        <begin position="7"/>
        <end position="30"/>
    </location>
</feature>
<dbReference type="RefSeq" id="WP_010747977.1">
    <property type="nucleotide sequence ID" value="NZ_JBFDTA010000007.1"/>
</dbReference>
<protein>
    <submittedName>
        <fullName evidence="2">Uncharacterized protein</fullName>
    </submittedName>
</protein>
<keyword evidence="1" id="KW-0812">Transmembrane</keyword>
<gene>
    <name evidence="2" type="ORF">AB1I55_11365</name>
</gene>
<keyword evidence="1" id="KW-0472">Membrane</keyword>
<comment type="caution">
    <text evidence="2">The sequence shown here is derived from an EMBL/GenBank/DDBJ whole genome shotgun (WGS) entry which is preliminary data.</text>
</comment>
<organism evidence="2 3">
    <name type="scientific">Enterococcus entomosocium</name>
    <dbReference type="NCBI Taxonomy" id="3034352"/>
    <lineage>
        <taxon>Bacteria</taxon>
        <taxon>Bacillati</taxon>
        <taxon>Bacillota</taxon>
        <taxon>Bacilli</taxon>
        <taxon>Lactobacillales</taxon>
        <taxon>Enterococcaceae</taxon>
        <taxon>Enterococcus</taxon>
    </lineage>
</organism>
<evidence type="ECO:0000313" key="2">
    <source>
        <dbReference type="EMBL" id="MEW3466691.1"/>
    </source>
</evidence>
<proteinExistence type="predicted"/>
<accession>A0ABV3MFG7</accession>
<feature type="transmembrane region" description="Helical" evidence="1">
    <location>
        <begin position="50"/>
        <end position="72"/>
    </location>
</feature>
<keyword evidence="1" id="KW-1133">Transmembrane helix</keyword>
<sequence length="82" mass="9756">MKKTNFVVVFWLILTLISFIVFLFNFNSFWQYLSSLIFPIDGSYLDKNRYYRQLFSVTPMLIVTVGFFYAGLKQALKVYNQS</sequence>
<name>A0ABV3MFG7_9ENTE</name>
<dbReference type="Proteomes" id="UP001554047">
    <property type="component" value="Unassembled WGS sequence"/>
</dbReference>
<evidence type="ECO:0000313" key="3">
    <source>
        <dbReference type="Proteomes" id="UP001554047"/>
    </source>
</evidence>
<keyword evidence="3" id="KW-1185">Reference proteome</keyword>